<dbReference type="NCBIfam" id="TIGR02675">
    <property type="entry name" value="tape_meas_nterm"/>
    <property type="match status" value="1"/>
</dbReference>
<evidence type="ECO:0000313" key="5">
    <source>
        <dbReference type="EMBL" id="ASF46995.1"/>
    </source>
</evidence>
<keyword evidence="3" id="KW-0472">Membrane</keyword>
<organism evidence="5 6">
    <name type="scientific">Methylovulum psychrotolerans</name>
    <dbReference type="NCBI Taxonomy" id="1704499"/>
    <lineage>
        <taxon>Bacteria</taxon>
        <taxon>Pseudomonadati</taxon>
        <taxon>Pseudomonadota</taxon>
        <taxon>Gammaproteobacteria</taxon>
        <taxon>Methylococcales</taxon>
        <taxon>Methylococcaceae</taxon>
        <taxon>Methylovulum</taxon>
    </lineage>
</organism>
<accession>A0A1Z4C0E1</accession>
<dbReference type="RefSeq" id="WP_088619867.1">
    <property type="nucleotide sequence ID" value="NZ_CP022129.1"/>
</dbReference>
<dbReference type="KEGG" id="mpsy:CEK71_13450"/>
<evidence type="ECO:0000259" key="4">
    <source>
        <dbReference type="Pfam" id="PF20155"/>
    </source>
</evidence>
<evidence type="ECO:0000256" key="2">
    <source>
        <dbReference type="SAM" id="MobiDB-lite"/>
    </source>
</evidence>
<reference evidence="5 6" key="1">
    <citation type="submission" date="2017-06" db="EMBL/GenBank/DDBJ databases">
        <title>Genome Sequencing of the methanotroph Methylovulum psychrotolerants str. HV10-M2 isolated from a high-altitude environment.</title>
        <authorList>
            <person name="Mateos-Rivera A."/>
        </authorList>
    </citation>
    <scope>NUCLEOTIDE SEQUENCE [LARGE SCALE GENOMIC DNA]</scope>
    <source>
        <strain evidence="5 6">HV10_M2</strain>
    </source>
</reference>
<dbReference type="InterPro" id="IPR013491">
    <property type="entry name" value="Tape_meas_N"/>
</dbReference>
<feature type="compositionally biased region" description="Polar residues" evidence="2">
    <location>
        <begin position="1602"/>
        <end position="1618"/>
    </location>
</feature>
<feature type="coiled-coil region" evidence="1">
    <location>
        <begin position="1118"/>
        <end position="1145"/>
    </location>
</feature>
<protein>
    <recommendedName>
        <fullName evidence="4">Tape measure protein N-terminal domain-containing protein</fullName>
    </recommendedName>
</protein>
<dbReference type="Gene3D" id="1.10.530.10">
    <property type="match status" value="1"/>
</dbReference>
<name>A0A1Z4C0E1_9GAMM</name>
<dbReference type="Pfam" id="PF20155">
    <property type="entry name" value="TMP_3"/>
    <property type="match status" value="1"/>
</dbReference>
<evidence type="ECO:0000256" key="1">
    <source>
        <dbReference type="SAM" id="Coils"/>
    </source>
</evidence>
<feature type="region of interest" description="Disordered" evidence="2">
    <location>
        <begin position="1600"/>
        <end position="1628"/>
    </location>
</feature>
<evidence type="ECO:0000256" key="3">
    <source>
        <dbReference type="SAM" id="Phobius"/>
    </source>
</evidence>
<keyword evidence="1" id="KW-0175">Coiled coil</keyword>
<feature type="coiled-coil region" evidence="1">
    <location>
        <begin position="575"/>
        <end position="602"/>
    </location>
</feature>
<feature type="coiled-coil region" evidence="1">
    <location>
        <begin position="886"/>
        <end position="913"/>
    </location>
</feature>
<gene>
    <name evidence="5" type="ORF">CEK71_13450</name>
</gene>
<dbReference type="Proteomes" id="UP000197019">
    <property type="component" value="Chromosome"/>
</dbReference>
<feature type="transmembrane region" description="Helical" evidence="3">
    <location>
        <begin position="478"/>
        <end position="500"/>
    </location>
</feature>
<keyword evidence="6" id="KW-1185">Reference proteome</keyword>
<keyword evidence="3" id="KW-0812">Transmembrane</keyword>
<keyword evidence="3" id="KW-1133">Transmembrane helix</keyword>
<proteinExistence type="predicted"/>
<dbReference type="EMBL" id="CP022129">
    <property type="protein sequence ID" value="ASF46995.1"/>
    <property type="molecule type" value="Genomic_DNA"/>
</dbReference>
<evidence type="ECO:0000313" key="6">
    <source>
        <dbReference type="Proteomes" id="UP000197019"/>
    </source>
</evidence>
<sequence length="1675" mass="178322">MRDLTLRLILRFITDQFNGAARAAENQLNQFRNSSQTADASLNKFQRGVNQTETSLSGLKKMLSGIGAQIAYAFSFAALLAFVHGLADAVRIAQDLRTRLMGLTHGNTDYAASEAYLVDLAGRHHKNVSMLTESYAAFLALEQSGIITRQQSTQLLEGFSNAGSKVGASQAQIAQSVYGLAQALGTGIVAMEEFKQITEPMPGLANEIAKAFGMSVGALRKLIGTGTVTSEEFGNKFVTALKSYEGAAAATAGNISASYADLANEYVKMAKKLEKPIASGLLGLVDSGKSAYGWIKDNGDGIVATLSLIAATLTGKVLSSFVAYIAMKGDAIAVERAHIAALIEYAQRNLNVISTNLALNESNLALVQADIAAEAAKLALTNTTIAQTRAEIAALQATVQTTSVTYLLRRATAALSAEEIKRSQILANMAVLGRQQAAISQQVTQATGAQTVATAALTEATNMSGVAMTRFAAAGKAAFAFIGGWVGVAVIALYGLYSILEKITGSERKAEIRAKALTDALALSAVEVKKLSALEVDIDFTKTSASIDALKAKIKELETFSFGKLLNVGGVATQRDNLLQALDVLEQRMKQLEAQKIDKITNFDASALSSDELNAALNDTQATIKAIGDKIAPLQKQVQEGLIGSEAINADLLRLNAYQAKLSAIQAAIKEKEAAGSGKTNAKMEEAQAKADQEIVESSFKLREQLAKNAYESALAMAGNNAAKKLAIDKAYNEQALKLTLERLDAEAAALTKTSAASSKATKGPELTAKLAIIDNQKAQALSDAEAARVKFRADEQKQAADDTKAAIRADLDINLNAAKNLQDALQNTHDGQLKDLENTYKDKELALKRSLNADEIDEIEYQQKSLELTKIKETKKQEIERAFILESDTLQKASLDEQLKVAKAEMAALSKSTATSSSLAGLVAGGESGGDYNVYNRGTIKNTTLPSEKPLDLESMTIAEIQARQALSIANKDRIGAAGKYQVIADTLKSAVAELKLSADTKFDAATQEKIFTEYLVAAKRPALQNFITGKSTDINAAQLDLAKEQAVVPNPNTGESYHKGKGGNAATMTTPQIQAALNAARDQYQQNINTGMGHQAAYTSALSASPTGMAATVSGANSSVEERQAANAKIAQLESQQVAQEADTQAKLKSLGLDAQAAQLEQSAVAIDIKKKEDTDKKALASEQLNADRAAALDELALRESAAQQELDLGNITEGEHLEQLRGFADERLAIEQKLLDEKRKLLDSDKLAVAQNLNERAAAERTAMAERLQIAQTEEKNRKAMFEGMVTPLKNAMSQMTNGVLTGQQTIGNAVRNMANSILVSYASTFMQERAMDAAQWAWKLTKLKANSAQEKALKNGDVIWAGLLWAKEKAMLAGQWAWETLGFAAKENKKKSISWASKAWDGMLWAAKQAEMAGQWLWEAMGFSGKEATKVGVKVVGEQLQTVATTEGNVERAAIEKTANAESALGSAWKAAKGAFASVMEMVPFPFNVVLAPIAGMAAFAGTLALGSAKGGEWQVREDGSPYILHEKESVLPAGVADNFRKVVSFVQERGLPDKSSQLSSVVSGLVDSGQLHGNWALPASVTGIAHQAAESAGQIVKNGQSAGQKATNLTATQAAPEPSSVTHNHEGDIHLYIDAVDDASVAKLLHRNSDTIAKVVREKVKGAKVPRTAK</sequence>
<feature type="domain" description="Tape measure protein N-terminal" evidence="4">
    <location>
        <begin position="93"/>
        <end position="274"/>
    </location>
</feature>
<feature type="transmembrane region" description="Helical" evidence="3">
    <location>
        <begin position="66"/>
        <end position="87"/>
    </location>
</feature>